<evidence type="ECO:0000313" key="1">
    <source>
        <dbReference type="EMBL" id="CAD8207069.1"/>
    </source>
</evidence>
<dbReference type="OrthoDB" id="10376301at2759"/>
<proteinExistence type="predicted"/>
<accession>A0A8S1XZJ9</accession>
<reference evidence="1" key="1">
    <citation type="submission" date="2021-01" db="EMBL/GenBank/DDBJ databases">
        <authorList>
            <consortium name="Genoscope - CEA"/>
            <person name="William W."/>
        </authorList>
    </citation>
    <scope>NUCLEOTIDE SEQUENCE</scope>
</reference>
<protein>
    <submittedName>
        <fullName evidence="1">Uncharacterized protein</fullName>
    </submittedName>
</protein>
<name>A0A8S1XZJ9_9CILI</name>
<dbReference type="Proteomes" id="UP000689195">
    <property type="component" value="Unassembled WGS sequence"/>
</dbReference>
<dbReference type="AlphaFoldDB" id="A0A8S1XZJ9"/>
<gene>
    <name evidence="1" type="ORF">PPENT_87.1.T1460036</name>
</gene>
<comment type="caution">
    <text evidence="1">The sequence shown here is derived from an EMBL/GenBank/DDBJ whole genome shotgun (WGS) entry which is preliminary data.</text>
</comment>
<organism evidence="1 2">
    <name type="scientific">Paramecium pentaurelia</name>
    <dbReference type="NCBI Taxonomy" id="43138"/>
    <lineage>
        <taxon>Eukaryota</taxon>
        <taxon>Sar</taxon>
        <taxon>Alveolata</taxon>
        <taxon>Ciliophora</taxon>
        <taxon>Intramacronucleata</taxon>
        <taxon>Oligohymenophorea</taxon>
        <taxon>Peniculida</taxon>
        <taxon>Parameciidae</taxon>
        <taxon>Paramecium</taxon>
    </lineage>
</organism>
<dbReference type="EMBL" id="CAJJDO010000146">
    <property type="protein sequence ID" value="CAD8207069.1"/>
    <property type="molecule type" value="Genomic_DNA"/>
</dbReference>
<sequence length="742" mass="86548">MDQGFGFTLLDRIKLYNDVREFDVSHYLSQEGLLIEVIGVLYQNKAEIYENRIYKDSYQLDFTPVYNTLLKISQELLIIQNKGKTFWLCLLIKIFQMQILVLLPIVYLGQTLEQCGVKQEQIQMFFSTQETFEWNLKDLFSGSYLNYTISAKQPFFTFKKPIHQEYIPKQLIEGISKIVAIQAKTEQGQRVWLNYFAFIEKSVNQLSIFYAEGTQGDYRPPYFNYKIVFTQNQDIQCLSLEYLNDTSFLADCYNSMKNPIQNYFYVVSKSGSVRNISNQNQDVQNIITKRITKVIPFVDAKKNQMKLIICNWIRLKNQFINSNLQYRNILNSQLIKYQFSLIDFELFLDGKLYILTAFDGIIILQMDQGFGFTLLDRIKLYNDVREFDVSHYLSQEGLLIEVIGVLYQNKAEIYENRIYKDSYQLDFTPVYNTLLKISQELLIIQNKGKTYLINIETQDLIYKEVLEGIQGILINQYMEELIYITQIDARRFTLSSGKLRFTSGDITVSREVITISAQDELGFQCQSQLIYRVLNQFDSKLYALQELEIPDVFYDYPLWNPFKIPVSGPNIQFGTYSESISEYGGTNTVKLIIKSGGTINAESIYSQIPSAKSTQFVKLISLDQNEQKIAIIFQESSTKNILTYICSTDQYYDGKVNFNCINYMKFSAKIDLVNSNFQCYFKQEVLYVFIIDNFYTVGMYSISQQDVQNQYKIIYNSSISIDSISVVASRLYVILNNQKLDI</sequence>
<evidence type="ECO:0000313" key="2">
    <source>
        <dbReference type="Proteomes" id="UP000689195"/>
    </source>
</evidence>
<keyword evidence="2" id="KW-1185">Reference proteome</keyword>